<sequence>MEFSLLKMILVALLTACTALLSYYGRAVFHDGIRPIMPEYIEGRMKRSELASISFGLSVGFIASVGIAFTLSTKLLNPWLLFLPTDILGVFATRAWMAALFGGAWGIAVVSGLTVVQSALGFFPIDFIGALGELSSPVLAGFALFPILAIAYQFGWKKAAFSATLVLLVRQLVDLGLILPKDFKLLPEAGQLFVGTLLLVIFALLKDRGQTAATVPEGESLFEERTQRIRKGLPFFAITGALIAVIANLGYFAGSEVSIFTLKEAYNATDPAKAQSLIQQAALADFLRGIGFVPLIVTTALTTGVYGVVGLTFIFPIAYLSPNPIVAAIGGALMISLEVLLLSKLGKVLERFPSLREASDSIRTAISNVMEIALLLGSALAVLKMGEITGLSIFVALYALNEALGRPVIRLAASPLAAILTGLILNLLYILQLFTPVAG</sequence>
<dbReference type="RefSeq" id="WP_173224171.1">
    <property type="nucleotide sequence ID" value="NZ_CP048104.1"/>
</dbReference>
<keyword evidence="1" id="KW-0812">Transmembrane</keyword>
<organism evidence="2 3">
    <name type="scientific">Kroppenstedtia pulmonis</name>
    <dbReference type="NCBI Taxonomy" id="1380685"/>
    <lineage>
        <taxon>Bacteria</taxon>
        <taxon>Bacillati</taxon>
        <taxon>Bacillota</taxon>
        <taxon>Bacilli</taxon>
        <taxon>Bacillales</taxon>
        <taxon>Thermoactinomycetaceae</taxon>
        <taxon>Kroppenstedtia</taxon>
    </lineage>
</organism>
<evidence type="ECO:0000256" key="1">
    <source>
        <dbReference type="SAM" id="Phobius"/>
    </source>
</evidence>
<evidence type="ECO:0008006" key="4">
    <source>
        <dbReference type="Google" id="ProtNLM"/>
    </source>
</evidence>
<protein>
    <recommendedName>
        <fullName evidence="4">YhfT family protein</fullName>
    </recommendedName>
</protein>
<dbReference type="AlphaFoldDB" id="A0A7D3XJX4"/>
<dbReference type="EMBL" id="CP048104">
    <property type="protein sequence ID" value="QKG85484.1"/>
    <property type="molecule type" value="Genomic_DNA"/>
</dbReference>
<feature type="transmembrane region" description="Helical" evidence="1">
    <location>
        <begin position="325"/>
        <end position="343"/>
    </location>
</feature>
<feature type="transmembrane region" description="Helical" evidence="1">
    <location>
        <begin position="137"/>
        <end position="154"/>
    </location>
</feature>
<keyword evidence="3" id="KW-1185">Reference proteome</keyword>
<keyword evidence="1" id="KW-0472">Membrane</keyword>
<keyword evidence="1" id="KW-1133">Transmembrane helix</keyword>
<dbReference type="KEGG" id="kpul:GXN76_14160"/>
<accession>A0A7D3XJX4</accession>
<feature type="transmembrane region" description="Helical" evidence="1">
    <location>
        <begin position="292"/>
        <end position="319"/>
    </location>
</feature>
<evidence type="ECO:0000313" key="2">
    <source>
        <dbReference type="EMBL" id="QKG85484.1"/>
    </source>
</evidence>
<feature type="transmembrane region" description="Helical" evidence="1">
    <location>
        <begin position="416"/>
        <end position="434"/>
    </location>
</feature>
<proteinExistence type="predicted"/>
<reference evidence="2 3" key="1">
    <citation type="submission" date="2020-01" db="EMBL/GenBank/DDBJ databases">
        <authorList>
            <person name="Gulvik C.A."/>
            <person name="Batra D.G."/>
        </authorList>
    </citation>
    <scope>NUCLEOTIDE SEQUENCE [LARGE SCALE GENOMIC DNA]</scope>
    <source>
        <strain evidence="2 3">W9323</strain>
    </source>
</reference>
<feature type="transmembrane region" description="Helical" evidence="1">
    <location>
        <begin position="388"/>
        <end position="404"/>
    </location>
</feature>
<feature type="transmembrane region" description="Helical" evidence="1">
    <location>
        <begin position="51"/>
        <end position="72"/>
    </location>
</feature>
<gene>
    <name evidence="2" type="ORF">GXN76_14160</name>
</gene>
<feature type="transmembrane region" description="Helical" evidence="1">
    <location>
        <begin position="185"/>
        <end position="205"/>
    </location>
</feature>
<feature type="transmembrane region" description="Helical" evidence="1">
    <location>
        <begin position="233"/>
        <end position="253"/>
    </location>
</feature>
<dbReference type="InterPro" id="IPR019733">
    <property type="entry name" value="Uncharacterised_YhfT"/>
</dbReference>
<dbReference type="Pfam" id="PF10797">
    <property type="entry name" value="YhfT"/>
    <property type="match status" value="1"/>
</dbReference>
<name>A0A7D3XJX4_9BACL</name>
<feature type="transmembrane region" description="Helical" evidence="1">
    <location>
        <begin position="103"/>
        <end position="125"/>
    </location>
</feature>
<dbReference type="Proteomes" id="UP000503088">
    <property type="component" value="Chromosome"/>
</dbReference>
<evidence type="ECO:0000313" key="3">
    <source>
        <dbReference type="Proteomes" id="UP000503088"/>
    </source>
</evidence>